<accession>A0ABN1G526</accession>
<gene>
    <name evidence="3" type="ORF">GCM10009416_47250</name>
</gene>
<name>A0ABN1G526_9PROT</name>
<dbReference type="InterPro" id="IPR006016">
    <property type="entry name" value="UspA"/>
</dbReference>
<evidence type="ECO:0000313" key="4">
    <source>
        <dbReference type="Proteomes" id="UP001501588"/>
    </source>
</evidence>
<proteinExistence type="inferred from homology"/>
<dbReference type="Pfam" id="PF00582">
    <property type="entry name" value="Usp"/>
    <property type="match status" value="2"/>
</dbReference>
<dbReference type="PANTHER" id="PTHR46268">
    <property type="entry name" value="STRESS RESPONSE PROTEIN NHAX"/>
    <property type="match status" value="1"/>
</dbReference>
<evidence type="ECO:0000256" key="1">
    <source>
        <dbReference type="ARBA" id="ARBA00008791"/>
    </source>
</evidence>
<sequence length="274" mass="28866">MAEPLILVPLDGPLDARAALPVAKALGAAVGAGLRVVHVSSGTPPPLSELVGRLGLERAGLLGWSIDARVGDPSAAIVDAARMLGVRMIVMCTHTAAARPAAVLGRTALEVLRAAPCPVVLVPPVQRPESWRPDRILLAHDGSPAADAVVGPAAEYARKAGAKLLVVRVGTAGAGAPAERGSLSLPLYVDQPQHEWPHWSGELLERLASRCPDRRLQAHLCVRAGEPGPEITRAAREWADLIVLAWKGQWDGDRAKTLKTILREASCPVMVVRA</sequence>
<dbReference type="Proteomes" id="UP001501588">
    <property type="component" value="Unassembled WGS sequence"/>
</dbReference>
<feature type="domain" description="UspA" evidence="2">
    <location>
        <begin position="134"/>
        <end position="273"/>
    </location>
</feature>
<organism evidence="3 4">
    <name type="scientific">Craurococcus roseus</name>
    <dbReference type="NCBI Taxonomy" id="77585"/>
    <lineage>
        <taxon>Bacteria</taxon>
        <taxon>Pseudomonadati</taxon>
        <taxon>Pseudomonadota</taxon>
        <taxon>Alphaproteobacteria</taxon>
        <taxon>Acetobacterales</taxon>
        <taxon>Acetobacteraceae</taxon>
        <taxon>Craurococcus</taxon>
    </lineage>
</organism>
<protein>
    <recommendedName>
        <fullName evidence="2">UspA domain-containing protein</fullName>
    </recommendedName>
</protein>
<dbReference type="RefSeq" id="WP_343897904.1">
    <property type="nucleotide sequence ID" value="NZ_BAAAFZ010000094.1"/>
</dbReference>
<dbReference type="CDD" id="cd00293">
    <property type="entry name" value="USP-like"/>
    <property type="match status" value="2"/>
</dbReference>
<keyword evidence="4" id="KW-1185">Reference proteome</keyword>
<comment type="similarity">
    <text evidence="1">Belongs to the universal stress protein A family.</text>
</comment>
<dbReference type="Gene3D" id="3.40.50.12370">
    <property type="match status" value="1"/>
</dbReference>
<evidence type="ECO:0000259" key="2">
    <source>
        <dbReference type="Pfam" id="PF00582"/>
    </source>
</evidence>
<reference evidence="3 4" key="1">
    <citation type="journal article" date="2019" name="Int. J. Syst. Evol. Microbiol.">
        <title>The Global Catalogue of Microorganisms (GCM) 10K type strain sequencing project: providing services to taxonomists for standard genome sequencing and annotation.</title>
        <authorList>
            <consortium name="The Broad Institute Genomics Platform"/>
            <consortium name="The Broad Institute Genome Sequencing Center for Infectious Disease"/>
            <person name="Wu L."/>
            <person name="Ma J."/>
        </authorList>
    </citation>
    <scope>NUCLEOTIDE SEQUENCE [LARGE SCALE GENOMIC DNA]</scope>
    <source>
        <strain evidence="3 4">JCM 9933</strain>
    </source>
</reference>
<dbReference type="EMBL" id="BAAAFZ010000094">
    <property type="protein sequence ID" value="GAA0604204.1"/>
    <property type="molecule type" value="Genomic_DNA"/>
</dbReference>
<dbReference type="SUPFAM" id="SSF52402">
    <property type="entry name" value="Adenine nucleotide alpha hydrolases-like"/>
    <property type="match status" value="2"/>
</dbReference>
<evidence type="ECO:0000313" key="3">
    <source>
        <dbReference type="EMBL" id="GAA0604204.1"/>
    </source>
</evidence>
<comment type="caution">
    <text evidence="3">The sequence shown here is derived from an EMBL/GenBank/DDBJ whole genome shotgun (WGS) entry which is preliminary data.</text>
</comment>
<dbReference type="PANTHER" id="PTHR46268:SF6">
    <property type="entry name" value="UNIVERSAL STRESS PROTEIN UP12"/>
    <property type="match status" value="1"/>
</dbReference>
<feature type="domain" description="UspA" evidence="2">
    <location>
        <begin position="6"/>
        <end position="123"/>
    </location>
</feature>